<protein>
    <submittedName>
        <fullName evidence="1">(African queen) hypothetical protein</fullName>
    </submittedName>
</protein>
<organism evidence="1 2">
    <name type="scientific">Danaus chrysippus</name>
    <name type="common">African queen</name>
    <dbReference type="NCBI Taxonomy" id="151541"/>
    <lineage>
        <taxon>Eukaryota</taxon>
        <taxon>Metazoa</taxon>
        <taxon>Ecdysozoa</taxon>
        <taxon>Arthropoda</taxon>
        <taxon>Hexapoda</taxon>
        <taxon>Insecta</taxon>
        <taxon>Pterygota</taxon>
        <taxon>Neoptera</taxon>
        <taxon>Endopterygota</taxon>
        <taxon>Lepidoptera</taxon>
        <taxon>Glossata</taxon>
        <taxon>Ditrysia</taxon>
        <taxon>Papilionoidea</taxon>
        <taxon>Nymphalidae</taxon>
        <taxon>Danainae</taxon>
        <taxon>Danaini</taxon>
        <taxon>Danaina</taxon>
        <taxon>Danaus</taxon>
        <taxon>Anosia</taxon>
    </lineage>
</organism>
<comment type="caution">
    <text evidence="1">The sequence shown here is derived from an EMBL/GenBank/DDBJ whole genome shotgun (WGS) entry which is preliminary data.</text>
</comment>
<sequence length="93" mass="9853">MPLFLTLVLKQTVVGLISIFIRGWVGGGDVTHQQAAGRQLVRHAAALAPVTSAAAAASDVCCCTTSIFCNRNICVHVYTKTDKLILPLAVPFT</sequence>
<accession>A0A8J2R8H7</accession>
<keyword evidence="2" id="KW-1185">Reference proteome</keyword>
<dbReference type="EMBL" id="CAKASE010000081">
    <property type="protein sequence ID" value="CAG9583429.1"/>
    <property type="molecule type" value="Genomic_DNA"/>
</dbReference>
<proteinExistence type="predicted"/>
<evidence type="ECO:0000313" key="1">
    <source>
        <dbReference type="EMBL" id="CAG9583429.1"/>
    </source>
</evidence>
<reference evidence="1" key="1">
    <citation type="submission" date="2021-09" db="EMBL/GenBank/DDBJ databases">
        <authorList>
            <person name="Martin H S."/>
        </authorList>
    </citation>
    <scope>NUCLEOTIDE SEQUENCE</scope>
</reference>
<gene>
    <name evidence="1" type="ORF">DCHRY22_LOCUS14817</name>
</gene>
<dbReference type="AlphaFoldDB" id="A0A8J2R8H7"/>
<dbReference type="Proteomes" id="UP000789524">
    <property type="component" value="Unassembled WGS sequence"/>
</dbReference>
<evidence type="ECO:0000313" key="2">
    <source>
        <dbReference type="Proteomes" id="UP000789524"/>
    </source>
</evidence>
<name>A0A8J2R8H7_9NEOP</name>